<dbReference type="Gene3D" id="2.20.70.10">
    <property type="match status" value="1"/>
</dbReference>
<dbReference type="AlphaFoldDB" id="A0A919E4Z3"/>
<dbReference type="PROSITE" id="PS00893">
    <property type="entry name" value="NUDIX_BOX"/>
    <property type="match status" value="1"/>
</dbReference>
<gene>
    <name evidence="4" type="ORF">GCM10017044_05550</name>
</gene>
<dbReference type="Pfam" id="PF14803">
    <property type="entry name" value="Zn_ribbon_Nudix"/>
    <property type="match status" value="1"/>
</dbReference>
<dbReference type="EMBL" id="BNCI01000001">
    <property type="protein sequence ID" value="GHF14349.1"/>
    <property type="molecule type" value="Genomic_DNA"/>
</dbReference>
<proteinExistence type="predicted"/>
<dbReference type="InterPro" id="IPR015797">
    <property type="entry name" value="NUDIX_hydrolase-like_dom_sf"/>
</dbReference>
<dbReference type="PANTHER" id="PTHR43222">
    <property type="entry name" value="NUDIX HYDROLASE 23"/>
    <property type="match status" value="1"/>
</dbReference>
<accession>A0A919E4Z3</accession>
<name>A0A919E4Z3_9PROT</name>
<evidence type="ECO:0000313" key="5">
    <source>
        <dbReference type="Proteomes" id="UP000630923"/>
    </source>
</evidence>
<dbReference type="GO" id="GO:0016787">
    <property type="term" value="F:hydrolase activity"/>
    <property type="evidence" value="ECO:0007669"/>
    <property type="project" value="UniProtKB-KW"/>
</dbReference>
<sequence length="179" mass="20246">MTNPHDEHENFSTAIPDGDDRERLVCRECGFINYQNPKIIAGSVVTFGDKILLCRRSIEPRKGKWTIPAGFLEVHETPAEGAMREAYEEATASIEILDLLAVYTVKRISQVHMMYRAKLLSDDIKPGIESLEVGLFTWEEIPWDDLAFPSVHWALGHFREVEGKAGFAPFTNPAEWADV</sequence>
<feature type="domain" description="Nudix hydrolase" evidence="3">
    <location>
        <begin position="36"/>
        <end position="159"/>
    </location>
</feature>
<dbReference type="SUPFAM" id="SSF55811">
    <property type="entry name" value="Nudix"/>
    <property type="match status" value="1"/>
</dbReference>
<evidence type="ECO:0000259" key="3">
    <source>
        <dbReference type="PROSITE" id="PS51462"/>
    </source>
</evidence>
<protein>
    <submittedName>
        <fullName evidence="4">NUDIX hydrolase</fullName>
    </submittedName>
</protein>
<reference evidence="4" key="1">
    <citation type="journal article" date="2014" name="Int. J. Syst. Evol. Microbiol.">
        <title>Complete genome sequence of Corynebacterium casei LMG S-19264T (=DSM 44701T), isolated from a smear-ripened cheese.</title>
        <authorList>
            <consortium name="US DOE Joint Genome Institute (JGI-PGF)"/>
            <person name="Walter F."/>
            <person name="Albersmeier A."/>
            <person name="Kalinowski J."/>
            <person name="Ruckert C."/>
        </authorList>
    </citation>
    <scope>NUCLEOTIDE SEQUENCE</scope>
    <source>
        <strain evidence="4">KCTC 42590</strain>
    </source>
</reference>
<reference evidence="4" key="2">
    <citation type="submission" date="2020-09" db="EMBL/GenBank/DDBJ databases">
        <authorList>
            <person name="Sun Q."/>
            <person name="Kim S."/>
        </authorList>
    </citation>
    <scope>NUCLEOTIDE SEQUENCE</scope>
    <source>
        <strain evidence="4">KCTC 42590</strain>
    </source>
</reference>
<organism evidence="4 5">
    <name type="scientific">Kordiimonas sediminis</name>
    <dbReference type="NCBI Taxonomy" id="1735581"/>
    <lineage>
        <taxon>Bacteria</taxon>
        <taxon>Pseudomonadati</taxon>
        <taxon>Pseudomonadota</taxon>
        <taxon>Alphaproteobacteria</taxon>
        <taxon>Kordiimonadales</taxon>
        <taxon>Kordiimonadaceae</taxon>
        <taxon>Kordiimonas</taxon>
    </lineage>
</organism>
<evidence type="ECO:0000256" key="2">
    <source>
        <dbReference type="ARBA" id="ARBA00022801"/>
    </source>
</evidence>
<comment type="cofactor">
    <cofactor evidence="1">
        <name>Mg(2+)</name>
        <dbReference type="ChEBI" id="CHEBI:18420"/>
    </cofactor>
</comment>
<dbReference type="InterPro" id="IPR020084">
    <property type="entry name" value="NUDIX_hydrolase_CS"/>
</dbReference>
<dbReference type="PANTHER" id="PTHR43222:SF2">
    <property type="entry name" value="NUDIX HYDROLASE 23, CHLOROPLASTIC"/>
    <property type="match status" value="1"/>
</dbReference>
<dbReference type="Gene3D" id="3.90.79.10">
    <property type="entry name" value="Nucleoside Triphosphate Pyrophosphohydrolase"/>
    <property type="match status" value="1"/>
</dbReference>
<comment type="caution">
    <text evidence="4">The sequence shown here is derived from an EMBL/GenBank/DDBJ whole genome shotgun (WGS) entry which is preliminary data.</text>
</comment>
<dbReference type="Pfam" id="PF00293">
    <property type="entry name" value="NUDIX"/>
    <property type="match status" value="1"/>
</dbReference>
<dbReference type="Proteomes" id="UP000630923">
    <property type="component" value="Unassembled WGS sequence"/>
</dbReference>
<keyword evidence="5" id="KW-1185">Reference proteome</keyword>
<dbReference type="InterPro" id="IPR029401">
    <property type="entry name" value="Nudix_N"/>
</dbReference>
<dbReference type="CDD" id="cd04511">
    <property type="entry name" value="NUDIX_Hydrolase"/>
    <property type="match status" value="1"/>
</dbReference>
<keyword evidence="2 4" id="KW-0378">Hydrolase</keyword>
<dbReference type="RefSeq" id="WP_191251517.1">
    <property type="nucleotide sequence ID" value="NZ_BNCI01000001.1"/>
</dbReference>
<dbReference type="PROSITE" id="PS51462">
    <property type="entry name" value="NUDIX"/>
    <property type="match status" value="1"/>
</dbReference>
<evidence type="ECO:0000256" key="1">
    <source>
        <dbReference type="ARBA" id="ARBA00001946"/>
    </source>
</evidence>
<dbReference type="InterPro" id="IPR000086">
    <property type="entry name" value="NUDIX_hydrolase_dom"/>
</dbReference>
<evidence type="ECO:0000313" key="4">
    <source>
        <dbReference type="EMBL" id="GHF14349.1"/>
    </source>
</evidence>